<evidence type="ECO:0000313" key="6">
    <source>
        <dbReference type="Proteomes" id="UP000640866"/>
    </source>
</evidence>
<name>A0AAP1RCQ8_ECOLX</name>
<accession>A0AAP1RCQ8</accession>
<dbReference type="PANTHER" id="PTHR43537:SF24">
    <property type="entry name" value="GLUCONATE OPERON TRANSCRIPTIONAL REPRESSOR"/>
    <property type="match status" value="1"/>
</dbReference>
<dbReference type="SUPFAM" id="SSF48008">
    <property type="entry name" value="GntR ligand-binding domain-like"/>
    <property type="match status" value="1"/>
</dbReference>
<dbReference type="PANTHER" id="PTHR43537">
    <property type="entry name" value="TRANSCRIPTIONAL REGULATOR, GNTR FAMILY"/>
    <property type="match status" value="1"/>
</dbReference>
<evidence type="ECO:0000259" key="4">
    <source>
        <dbReference type="Pfam" id="PF07729"/>
    </source>
</evidence>
<dbReference type="GO" id="GO:0003677">
    <property type="term" value="F:DNA binding"/>
    <property type="evidence" value="ECO:0007669"/>
    <property type="project" value="UniProtKB-KW"/>
</dbReference>
<dbReference type="InterPro" id="IPR011711">
    <property type="entry name" value="GntR_C"/>
</dbReference>
<reference evidence="5" key="1">
    <citation type="submission" date="2020-09" db="EMBL/GenBank/DDBJ databases">
        <title>Emerging polyconal dissemination of OXA-244-producing E. coli in France.</title>
        <authorList>
            <person name="Emeraud C."/>
            <person name="Girlich D."/>
            <person name="Bonnin R.A."/>
            <person name="Jousset A.B."/>
            <person name="Naas T."/>
            <person name="Dortet L."/>
        </authorList>
    </citation>
    <scope>NUCLEOTIDE SEQUENCE</scope>
    <source>
        <strain evidence="5">225E3</strain>
    </source>
</reference>
<keyword evidence="3" id="KW-0804">Transcription</keyword>
<dbReference type="RefSeq" id="WP_192525687.1">
    <property type="nucleotide sequence ID" value="NZ_JACZOI010000959.1"/>
</dbReference>
<protein>
    <submittedName>
        <fullName evidence="5">FCD domain-containing protein</fullName>
    </submittedName>
</protein>
<gene>
    <name evidence="5" type="ORF">IH772_31280</name>
</gene>
<evidence type="ECO:0000256" key="1">
    <source>
        <dbReference type="ARBA" id="ARBA00023015"/>
    </source>
</evidence>
<dbReference type="Pfam" id="PF07729">
    <property type="entry name" value="FCD"/>
    <property type="match status" value="1"/>
</dbReference>
<dbReference type="InterPro" id="IPR008920">
    <property type="entry name" value="TF_FadR/GntR_C"/>
</dbReference>
<feature type="domain" description="GntR C-terminal" evidence="4">
    <location>
        <begin position="4"/>
        <end position="107"/>
    </location>
</feature>
<evidence type="ECO:0000256" key="2">
    <source>
        <dbReference type="ARBA" id="ARBA00023125"/>
    </source>
</evidence>
<organism evidence="5 6">
    <name type="scientific">Escherichia coli</name>
    <dbReference type="NCBI Taxonomy" id="562"/>
    <lineage>
        <taxon>Bacteria</taxon>
        <taxon>Pseudomonadati</taxon>
        <taxon>Pseudomonadota</taxon>
        <taxon>Gammaproteobacteria</taxon>
        <taxon>Enterobacterales</taxon>
        <taxon>Enterobacteriaceae</taxon>
        <taxon>Escherichia</taxon>
    </lineage>
</organism>
<keyword evidence="2" id="KW-0238">DNA-binding</keyword>
<dbReference type="EMBL" id="JACZOI010000959">
    <property type="protein sequence ID" value="MBE0981520.1"/>
    <property type="molecule type" value="Genomic_DNA"/>
</dbReference>
<evidence type="ECO:0000256" key="3">
    <source>
        <dbReference type="ARBA" id="ARBA00023163"/>
    </source>
</evidence>
<proteinExistence type="predicted"/>
<keyword evidence="1" id="KW-0805">Transcription regulation</keyword>
<dbReference type="Proteomes" id="UP000640866">
    <property type="component" value="Unassembled WGS sequence"/>
</dbReference>
<comment type="caution">
    <text evidence="5">The sequence shown here is derived from an EMBL/GenBank/DDBJ whole genome shotgun (WGS) entry which is preliminary data.</text>
</comment>
<sequence length="119" mass="13760">SLHRNQRQLVQALSSYLDHMTFCLENNSTHEYIRLDNLFHEALFTYCGNAYLQQSYVLISAQMATIRNYLGSNDEHMHRSHQQHVAIIQAIQDADAEKALQALQEHILPEKGAYWGQFG</sequence>
<dbReference type="AlphaFoldDB" id="A0AAP1RCQ8"/>
<feature type="non-terminal residue" evidence="5">
    <location>
        <position position="1"/>
    </location>
</feature>
<evidence type="ECO:0000313" key="5">
    <source>
        <dbReference type="EMBL" id="MBE0981520.1"/>
    </source>
</evidence>
<dbReference type="Gene3D" id="1.20.120.530">
    <property type="entry name" value="GntR ligand-binding domain-like"/>
    <property type="match status" value="1"/>
</dbReference>